<comment type="pathway">
    <text evidence="2">Porphyrin-containing compound metabolism; protoporphyrin-IX biosynthesis; coproporphyrinogen-III from 5-aminolevulinate: step 2/4.</text>
</comment>
<keyword evidence="4 7" id="KW-0808">Transferase</keyword>
<evidence type="ECO:0000256" key="4">
    <source>
        <dbReference type="ARBA" id="ARBA00022679"/>
    </source>
</evidence>
<dbReference type="Pfam" id="PF03900">
    <property type="entry name" value="Porphobil_deamC"/>
    <property type="match status" value="1"/>
</dbReference>
<comment type="function">
    <text evidence="1 7">Tetrapolymerization of the monopyrrole PBG into the hydroxymethylbilane pre-uroporphyrinogen in several discrete steps.</text>
</comment>
<dbReference type="PROSITE" id="PS00533">
    <property type="entry name" value="PORPHOBILINOGEN_DEAM"/>
    <property type="match status" value="1"/>
</dbReference>
<dbReference type="RefSeq" id="WP_042686433.1">
    <property type="nucleotide sequence ID" value="NZ_DUIH01000021.1"/>
</dbReference>
<feature type="domain" description="Porphobilinogen deaminase C-terminal" evidence="9">
    <location>
        <begin position="222"/>
        <end position="294"/>
    </location>
</feature>
<dbReference type="PIRSF" id="PIRSF001438">
    <property type="entry name" value="4pyrrol_synth_OHMeBilane_synth"/>
    <property type="match status" value="1"/>
</dbReference>
<dbReference type="GO" id="GO:0004418">
    <property type="term" value="F:hydroxymethylbilane synthase activity"/>
    <property type="evidence" value="ECO:0007669"/>
    <property type="project" value="UniProtKB-UniRule"/>
</dbReference>
<dbReference type="EMBL" id="DUIH01000021">
    <property type="protein sequence ID" value="HIH70124.1"/>
    <property type="molecule type" value="Genomic_DNA"/>
</dbReference>
<dbReference type="PRINTS" id="PR00151">
    <property type="entry name" value="PORPHBDMNASE"/>
</dbReference>
<evidence type="ECO:0000313" key="10">
    <source>
        <dbReference type="EMBL" id="HIH70124.1"/>
    </source>
</evidence>
<dbReference type="SUPFAM" id="SSF53850">
    <property type="entry name" value="Periplasmic binding protein-like II"/>
    <property type="match status" value="1"/>
</dbReference>
<dbReference type="PANTHER" id="PTHR11557">
    <property type="entry name" value="PORPHOBILINOGEN DEAMINASE"/>
    <property type="match status" value="1"/>
</dbReference>
<dbReference type="FunFam" id="3.40.190.10:FF:000086">
    <property type="entry name" value="Probable porphobilinogen deaminase"/>
    <property type="match status" value="1"/>
</dbReference>
<dbReference type="Gene3D" id="3.40.190.10">
    <property type="entry name" value="Periplasmic binding protein-like II"/>
    <property type="match status" value="2"/>
</dbReference>
<dbReference type="AlphaFoldDB" id="A0A832RYG3"/>
<evidence type="ECO:0000256" key="6">
    <source>
        <dbReference type="ARBA" id="ARBA00048169"/>
    </source>
</evidence>
<comment type="miscellaneous">
    <text evidence="7">The porphobilinogen subunits are added to the dipyrromethane group.</text>
</comment>
<dbReference type="Proteomes" id="UP000600363">
    <property type="component" value="Unassembled WGS sequence"/>
</dbReference>
<proteinExistence type="inferred from homology"/>
<dbReference type="NCBIfam" id="TIGR00212">
    <property type="entry name" value="hemC"/>
    <property type="match status" value="1"/>
</dbReference>
<dbReference type="GO" id="GO:0005737">
    <property type="term" value="C:cytoplasm"/>
    <property type="evidence" value="ECO:0007669"/>
    <property type="project" value="UniProtKB-UniRule"/>
</dbReference>
<dbReference type="Gene3D" id="3.30.160.40">
    <property type="entry name" value="Porphobilinogen deaminase, C-terminal domain"/>
    <property type="match status" value="1"/>
</dbReference>
<dbReference type="SUPFAM" id="SSF54782">
    <property type="entry name" value="Porphobilinogen deaminase (hydroxymethylbilane synthase), C-terminal domain"/>
    <property type="match status" value="1"/>
</dbReference>
<dbReference type="InterPro" id="IPR022417">
    <property type="entry name" value="Porphobilin_deaminase_N"/>
</dbReference>
<feature type="modified residue" description="S-(dipyrrolylmethanemethyl)cysteine" evidence="7">
    <location>
        <position position="237"/>
    </location>
</feature>
<comment type="cofactor">
    <cofactor evidence="7">
        <name>dipyrromethane</name>
        <dbReference type="ChEBI" id="CHEBI:60342"/>
    </cofactor>
    <text evidence="7">Binds 1 dipyrromethane group covalently.</text>
</comment>
<evidence type="ECO:0000259" key="9">
    <source>
        <dbReference type="Pfam" id="PF03900"/>
    </source>
</evidence>
<gene>
    <name evidence="7 10" type="primary">hemC</name>
    <name evidence="10" type="ORF">HA299_05895</name>
</gene>
<feature type="domain" description="Porphobilinogen deaminase N-terminal" evidence="8">
    <location>
        <begin position="3"/>
        <end position="205"/>
    </location>
</feature>
<protein>
    <recommendedName>
        <fullName evidence="7">Probable porphobilinogen deaminase</fullName>
        <shortName evidence="7">PBG</shortName>
        <ecNumber evidence="7">2.5.1.61</ecNumber>
    </recommendedName>
    <alternativeName>
        <fullName evidence="7">Hydroxymethylbilane synthase</fullName>
        <shortName evidence="7">HMBS</shortName>
    </alternativeName>
    <alternativeName>
        <fullName evidence="7">Pre-uroporphyrinogen synthase</fullName>
    </alternativeName>
</protein>
<dbReference type="FunFam" id="3.40.190.10:FF:000005">
    <property type="entry name" value="Porphobilinogen deaminase"/>
    <property type="match status" value="1"/>
</dbReference>
<dbReference type="InterPro" id="IPR022418">
    <property type="entry name" value="Porphobilinogen_deaminase_C"/>
</dbReference>
<evidence type="ECO:0000256" key="5">
    <source>
        <dbReference type="ARBA" id="ARBA00023244"/>
    </source>
</evidence>
<accession>A0A832RYG3</accession>
<dbReference type="InterPro" id="IPR022419">
    <property type="entry name" value="Porphobilin_deaminase_cofac_BS"/>
</dbReference>
<keyword evidence="5 7" id="KW-0627">Porphyrin biosynthesis</keyword>
<reference evidence="10" key="1">
    <citation type="journal article" date="2020" name="bioRxiv">
        <title>A rank-normalized archaeal taxonomy based on genome phylogeny resolves widespread incomplete and uneven classifications.</title>
        <authorList>
            <person name="Rinke C."/>
            <person name="Chuvochina M."/>
            <person name="Mussig A.J."/>
            <person name="Chaumeil P.-A."/>
            <person name="Waite D.W."/>
            <person name="Whitman W.B."/>
            <person name="Parks D.H."/>
            <person name="Hugenholtz P."/>
        </authorList>
    </citation>
    <scope>NUCLEOTIDE SEQUENCE</scope>
    <source>
        <strain evidence="10">UBA12518</strain>
    </source>
</reference>
<dbReference type="GO" id="GO:0006782">
    <property type="term" value="P:protoporphyrinogen IX biosynthetic process"/>
    <property type="evidence" value="ECO:0007669"/>
    <property type="project" value="UniProtKB-UniRule"/>
</dbReference>
<sequence length="311" mass="34294">MHLRIGTRGSALALAQTKKVMEQLMRLDAELELEQVVIKTTGDIVRDRALHAMKGVGVFVRELDEALLRGEIDLAVHSMKDIPTIRPEGLITAAVLERESPYDCLITRDGTPLSRLPPGAVIGTSSLRRVAQLRRAHPQLSVIPMRGNITTRLRKLEEGVCDGIMLAEAGLIRMGWSIEREVLPCEHFLPSCNQGVIACVCMQHSDAHELLTRIDHPITHTETELERRVMEVLGGGCLVPMGVLAQSQPEGIRLSAEVLSIDGREHTRREVLIPTTTEREHKLKMAEELAKEIAHAGGARLIELAKEGVEG</sequence>
<evidence type="ECO:0000256" key="3">
    <source>
        <dbReference type="ARBA" id="ARBA00005638"/>
    </source>
</evidence>
<comment type="similarity">
    <text evidence="3 7">Belongs to the HMBS family.</text>
</comment>
<dbReference type="Pfam" id="PF01379">
    <property type="entry name" value="Porphobil_deam"/>
    <property type="match status" value="1"/>
</dbReference>
<comment type="caution">
    <text evidence="10">The sequence shown here is derived from an EMBL/GenBank/DDBJ whole genome shotgun (WGS) entry which is preliminary data.</text>
</comment>
<dbReference type="HAMAP" id="MF_00260">
    <property type="entry name" value="Porphobil_deam"/>
    <property type="match status" value="1"/>
</dbReference>
<evidence type="ECO:0000256" key="7">
    <source>
        <dbReference type="HAMAP-Rule" id="MF_00260"/>
    </source>
</evidence>
<dbReference type="InterPro" id="IPR000860">
    <property type="entry name" value="HemC"/>
</dbReference>
<organism evidence="10 11">
    <name type="scientific">Methermicoccus shengliensis</name>
    <dbReference type="NCBI Taxonomy" id="660064"/>
    <lineage>
        <taxon>Archaea</taxon>
        <taxon>Methanobacteriati</taxon>
        <taxon>Methanobacteriota</taxon>
        <taxon>Stenosarchaea group</taxon>
        <taxon>Methanomicrobia</taxon>
        <taxon>Methanosarcinales</taxon>
        <taxon>Methermicoccaceae</taxon>
        <taxon>Methermicoccus</taxon>
    </lineage>
</organism>
<evidence type="ECO:0000256" key="2">
    <source>
        <dbReference type="ARBA" id="ARBA00004735"/>
    </source>
</evidence>
<dbReference type="InterPro" id="IPR036803">
    <property type="entry name" value="Porphobilinogen_deaminase_C_sf"/>
</dbReference>
<name>A0A832RYG3_9EURY</name>
<dbReference type="PANTHER" id="PTHR11557:SF0">
    <property type="entry name" value="PORPHOBILINOGEN DEAMINASE"/>
    <property type="match status" value="1"/>
</dbReference>
<evidence type="ECO:0000313" key="11">
    <source>
        <dbReference type="Proteomes" id="UP000600363"/>
    </source>
</evidence>
<evidence type="ECO:0000259" key="8">
    <source>
        <dbReference type="Pfam" id="PF01379"/>
    </source>
</evidence>
<comment type="catalytic activity">
    <reaction evidence="6 7">
        <text>4 porphobilinogen + H2O = hydroxymethylbilane + 4 NH4(+)</text>
        <dbReference type="Rhea" id="RHEA:13185"/>
        <dbReference type="ChEBI" id="CHEBI:15377"/>
        <dbReference type="ChEBI" id="CHEBI:28938"/>
        <dbReference type="ChEBI" id="CHEBI:57845"/>
        <dbReference type="ChEBI" id="CHEBI:58126"/>
        <dbReference type="EC" id="2.5.1.61"/>
    </reaction>
</comment>
<dbReference type="EC" id="2.5.1.61" evidence="7"/>
<evidence type="ECO:0000256" key="1">
    <source>
        <dbReference type="ARBA" id="ARBA00002869"/>
    </source>
</evidence>